<dbReference type="PANTHER" id="PTHR33984">
    <property type="entry name" value="OS02G0717600 PROTEIN"/>
    <property type="match status" value="1"/>
</dbReference>
<reference evidence="1 2" key="1">
    <citation type="submission" date="2023-10" db="EMBL/GenBank/DDBJ databases">
        <title>Chromosome-scale genome assembly provides insights into flower coloration mechanisms of Canna indica.</title>
        <authorList>
            <person name="Li C."/>
        </authorList>
    </citation>
    <scope>NUCLEOTIDE SEQUENCE [LARGE SCALE GENOMIC DNA]</scope>
    <source>
        <tissue evidence="1">Flower</tissue>
    </source>
</reference>
<dbReference type="PANTHER" id="PTHR33984:SF2">
    <property type="entry name" value="OS02G0717600 PROTEIN"/>
    <property type="match status" value="1"/>
</dbReference>
<evidence type="ECO:0000313" key="1">
    <source>
        <dbReference type="EMBL" id="WOK92944.1"/>
    </source>
</evidence>
<organism evidence="1 2">
    <name type="scientific">Canna indica</name>
    <name type="common">Indian-shot</name>
    <dbReference type="NCBI Taxonomy" id="4628"/>
    <lineage>
        <taxon>Eukaryota</taxon>
        <taxon>Viridiplantae</taxon>
        <taxon>Streptophyta</taxon>
        <taxon>Embryophyta</taxon>
        <taxon>Tracheophyta</taxon>
        <taxon>Spermatophyta</taxon>
        <taxon>Magnoliopsida</taxon>
        <taxon>Liliopsida</taxon>
        <taxon>Zingiberales</taxon>
        <taxon>Cannaceae</taxon>
        <taxon>Canna</taxon>
    </lineage>
</organism>
<dbReference type="AlphaFoldDB" id="A0AAQ3JMU7"/>
<dbReference type="Proteomes" id="UP001327560">
    <property type="component" value="Chromosome 1"/>
</dbReference>
<gene>
    <name evidence="1" type="ORF">Cni_G01636</name>
</gene>
<name>A0AAQ3JMU7_9LILI</name>
<sequence>MQFYCYIGYIYSPSEIEKMMTMDRSGSSRKSTSSTVVAIDVLEGSSRAADQWGGGGGKGGAVALQTGDIVEEVTFGGAEPPASSPFKGGKSGVMKLLHAAFKRGEISVLVRARRGRAGDPATILLDFHAHVVLNPAAGRRQYLLRSVGDPNHAVRLVDRSESDCIAFQDSRSSRVVWALNNAQLQNGYVSYPWEKKMKETLLTPNSSCFLSVLILPKASSPTSDAPTRYSSIEDTLARAHAWLNSSQASGIPIVFMHIQTEALLTKISGETASATVSMVPVLSTHDLSKLANASLYGFEDYHGVDIGVVRAVRLWYAPAESEMAVEIKPREGDTKLGFSISRTEEGFIYISSVEGGDDGGRATSTASAARTGLRKLYKEASSASKKLVVSRVGNEKVLPWMVSASGDIRCFDTVSLSQKLSLHRHALKPILLYLLMWDQTVPSETTPEIDPITPMSPPFIVPRWSSSDGAAATSPSPPSPMDDVFQDFIDKGVVSEAGDLSFRFCDFSDGER</sequence>
<dbReference type="EMBL" id="CP136890">
    <property type="protein sequence ID" value="WOK92944.1"/>
    <property type="molecule type" value="Genomic_DNA"/>
</dbReference>
<protein>
    <submittedName>
        <fullName evidence="1">Uncharacterized protein</fullName>
    </submittedName>
</protein>
<keyword evidence="2" id="KW-1185">Reference proteome</keyword>
<evidence type="ECO:0000313" key="2">
    <source>
        <dbReference type="Proteomes" id="UP001327560"/>
    </source>
</evidence>
<proteinExistence type="predicted"/>
<accession>A0AAQ3JMU7</accession>